<protein>
    <recommendedName>
        <fullName evidence="2">Peptidase M28 domain-containing protein</fullName>
    </recommendedName>
</protein>
<evidence type="ECO:0000313" key="3">
    <source>
        <dbReference type="EMBL" id="APC38805.1"/>
    </source>
</evidence>
<feature type="transmembrane region" description="Helical" evidence="1">
    <location>
        <begin position="420"/>
        <end position="440"/>
    </location>
</feature>
<dbReference type="Gene3D" id="3.40.630.10">
    <property type="entry name" value="Zn peptidases"/>
    <property type="match status" value="2"/>
</dbReference>
<evidence type="ECO:0000313" key="4">
    <source>
        <dbReference type="Proteomes" id="UP000182569"/>
    </source>
</evidence>
<dbReference type="GO" id="GO:0008235">
    <property type="term" value="F:metalloexopeptidase activity"/>
    <property type="evidence" value="ECO:0007669"/>
    <property type="project" value="InterPro"/>
</dbReference>
<feature type="domain" description="Peptidase M28" evidence="2">
    <location>
        <begin position="214"/>
        <end position="406"/>
    </location>
</feature>
<dbReference type="STRING" id="1552.A7L45_01340"/>
<evidence type="ECO:0000256" key="1">
    <source>
        <dbReference type="SAM" id="Phobius"/>
    </source>
</evidence>
<keyword evidence="1" id="KW-0472">Membrane</keyword>
<dbReference type="Proteomes" id="UP000182569">
    <property type="component" value="Chromosome"/>
</dbReference>
<proteinExistence type="predicted"/>
<gene>
    <name evidence="3" type="ORF">A7L45_01340</name>
</gene>
<dbReference type="KEGG" id="ceu:A7L45_01340"/>
<keyword evidence="1" id="KW-0812">Transmembrane</keyword>
<name>A0A1J0GBS4_9CLOT</name>
<keyword evidence="4" id="KW-1185">Reference proteome</keyword>
<reference evidence="4" key="1">
    <citation type="journal article" date="2016" name="Front. Microbiol.">
        <title>Complete Genome Sequence of Clostridium estertheticum DSM 8809, a Microbe Identified in Spoiled Vacuum Packed Beef.</title>
        <authorList>
            <person name="Yu Z."/>
            <person name="Gunn L."/>
            <person name="Brennan E."/>
            <person name="Reid R."/>
            <person name="Wall P.G."/>
            <person name="Gaora O.P."/>
            <person name="Hurley D."/>
            <person name="Bolton D."/>
            <person name="Fanning S."/>
        </authorList>
    </citation>
    <scope>NUCLEOTIDE SEQUENCE [LARGE SCALE GENOMIC DNA]</scope>
    <source>
        <strain evidence="4">DSM 8809</strain>
    </source>
</reference>
<dbReference type="EMBL" id="CP015756">
    <property type="protein sequence ID" value="APC38805.1"/>
    <property type="molecule type" value="Genomic_DNA"/>
</dbReference>
<keyword evidence="1" id="KW-1133">Transmembrane helix</keyword>
<accession>A0A1J0GBS4</accession>
<dbReference type="PANTHER" id="PTHR12147:SF26">
    <property type="entry name" value="PEPTIDASE M28 DOMAIN-CONTAINING PROTEIN"/>
    <property type="match status" value="1"/>
</dbReference>
<dbReference type="GO" id="GO:0006508">
    <property type="term" value="P:proteolysis"/>
    <property type="evidence" value="ECO:0007669"/>
    <property type="project" value="InterPro"/>
</dbReference>
<dbReference type="InterPro" id="IPR045175">
    <property type="entry name" value="M28_fam"/>
</dbReference>
<dbReference type="InterPro" id="IPR007484">
    <property type="entry name" value="Peptidase_M28"/>
</dbReference>
<evidence type="ECO:0000259" key="2">
    <source>
        <dbReference type="Pfam" id="PF04389"/>
    </source>
</evidence>
<dbReference type="OrthoDB" id="233977at2"/>
<dbReference type="PANTHER" id="PTHR12147">
    <property type="entry name" value="METALLOPEPTIDASE M28 FAMILY MEMBER"/>
    <property type="match status" value="1"/>
</dbReference>
<dbReference type="Pfam" id="PF04389">
    <property type="entry name" value="Peptidase_M28"/>
    <property type="match status" value="1"/>
</dbReference>
<dbReference type="SUPFAM" id="SSF53187">
    <property type="entry name" value="Zn-dependent exopeptidases"/>
    <property type="match status" value="1"/>
</dbReference>
<sequence>MKKLFSSIFLIFCLLLLFYSSHMYYTLYRFNPTNVVQNIKYISSDQFKGRLPGTLENQEIATYINSELKKSGLKPYKGNEFQNFKVKYPKTIKGSPYLKVSGKDGILIKDFVYSKDFKEDMVNFRTNHLTFNKSNVTAITKDYIKVSTADGPFILFVPPNDDLSFRSSFISGSKYNMYIMVTNQSLTRLKDLIGKDNTVDCFVPYEVSQTTVSNVMGYLEGTDTFSPPIIISAHFDHIGTDLNGTIYSGALDNASGLSFMLEMSKCLTSLGKPNRSILFIGFNAEEFGCLGSSQFITKYKAYIKNSKIFNFDMIGSNNPIPLCIMGAKNDTTKMPFIKSISKICESEKIFFNYLFEDASDHESFRKQNIDAITFCDNDMTRIHTPKDTYDHISLPAIERCYNVASNAIVKCTFKDDLIILYYKECFLISIIGILIFSLLYNRSTKNT</sequence>
<organism evidence="3 4">
    <name type="scientific">Clostridium estertheticum subsp. estertheticum</name>
    <dbReference type="NCBI Taxonomy" id="1552"/>
    <lineage>
        <taxon>Bacteria</taxon>
        <taxon>Bacillati</taxon>
        <taxon>Bacillota</taxon>
        <taxon>Clostridia</taxon>
        <taxon>Eubacteriales</taxon>
        <taxon>Clostridiaceae</taxon>
        <taxon>Clostridium</taxon>
    </lineage>
</organism>
<dbReference type="RefSeq" id="WP_071611102.1">
    <property type="nucleotide sequence ID" value="NZ_CP015756.1"/>
</dbReference>
<dbReference type="AlphaFoldDB" id="A0A1J0GBS4"/>